<feature type="non-terminal residue" evidence="1">
    <location>
        <position position="48"/>
    </location>
</feature>
<sequence>KGEVRRRCELAKVAMRKLTKIWKDKGTSIALKKRLVHCLMFPTLPLAT</sequence>
<keyword evidence="2" id="KW-1185">Reference proteome</keyword>
<protein>
    <submittedName>
        <fullName evidence="1">Uncharacterized protein</fullName>
    </submittedName>
</protein>
<dbReference type="Proteomes" id="UP000008237">
    <property type="component" value="Unassembled WGS sequence"/>
</dbReference>
<feature type="non-terminal residue" evidence="1">
    <location>
        <position position="1"/>
    </location>
</feature>
<dbReference type="EMBL" id="GL452834">
    <property type="protein sequence ID" value="EFN76682.1"/>
    <property type="molecule type" value="Genomic_DNA"/>
</dbReference>
<accession>E2C5U6</accession>
<reference evidence="1 2" key="1">
    <citation type="journal article" date="2010" name="Science">
        <title>Genomic comparison of the ants Camponotus floridanus and Harpegnathos saltator.</title>
        <authorList>
            <person name="Bonasio R."/>
            <person name="Zhang G."/>
            <person name="Ye C."/>
            <person name="Mutti N.S."/>
            <person name="Fang X."/>
            <person name="Qin N."/>
            <person name="Donahue G."/>
            <person name="Yang P."/>
            <person name="Li Q."/>
            <person name="Li C."/>
            <person name="Zhang P."/>
            <person name="Huang Z."/>
            <person name="Berger S.L."/>
            <person name="Reinberg D."/>
            <person name="Wang J."/>
            <person name="Liebig J."/>
        </authorList>
    </citation>
    <scope>NUCLEOTIDE SEQUENCE [LARGE SCALE GENOMIC DNA]</scope>
    <source>
        <strain evidence="1 2">R22 G/1</strain>
    </source>
</reference>
<gene>
    <name evidence="1" type="ORF">EAI_07240</name>
</gene>
<evidence type="ECO:0000313" key="2">
    <source>
        <dbReference type="Proteomes" id="UP000008237"/>
    </source>
</evidence>
<dbReference type="AlphaFoldDB" id="E2C5U6"/>
<proteinExistence type="predicted"/>
<evidence type="ECO:0000313" key="1">
    <source>
        <dbReference type="EMBL" id="EFN76682.1"/>
    </source>
</evidence>
<dbReference type="InParanoid" id="E2C5U6"/>
<name>E2C5U6_HARSA</name>
<organism evidence="2">
    <name type="scientific">Harpegnathos saltator</name>
    <name type="common">Jerdon's jumping ant</name>
    <dbReference type="NCBI Taxonomy" id="610380"/>
    <lineage>
        <taxon>Eukaryota</taxon>
        <taxon>Metazoa</taxon>
        <taxon>Ecdysozoa</taxon>
        <taxon>Arthropoda</taxon>
        <taxon>Hexapoda</taxon>
        <taxon>Insecta</taxon>
        <taxon>Pterygota</taxon>
        <taxon>Neoptera</taxon>
        <taxon>Endopterygota</taxon>
        <taxon>Hymenoptera</taxon>
        <taxon>Apocrita</taxon>
        <taxon>Aculeata</taxon>
        <taxon>Formicoidea</taxon>
        <taxon>Formicidae</taxon>
        <taxon>Ponerinae</taxon>
        <taxon>Ponerini</taxon>
        <taxon>Harpegnathos</taxon>
    </lineage>
</organism>